<dbReference type="AlphaFoldDB" id="A0A438D2N3"/>
<evidence type="ECO:0000313" key="2">
    <source>
        <dbReference type="EMBL" id="RVW29704.1"/>
    </source>
</evidence>
<proteinExistence type="predicted"/>
<reference evidence="2 3" key="1">
    <citation type="journal article" date="2018" name="PLoS Genet.">
        <title>Population sequencing reveals clonal diversity and ancestral inbreeding in the grapevine cultivar Chardonnay.</title>
        <authorList>
            <person name="Roach M.J."/>
            <person name="Johnson D.L."/>
            <person name="Bohlmann J."/>
            <person name="van Vuuren H.J."/>
            <person name="Jones S.J."/>
            <person name="Pretorius I.S."/>
            <person name="Schmidt S.A."/>
            <person name="Borneman A.R."/>
        </authorList>
    </citation>
    <scope>NUCLEOTIDE SEQUENCE [LARGE SCALE GENOMIC DNA]</scope>
    <source>
        <strain evidence="3">cv. Chardonnay</strain>
        <tissue evidence="2">Leaf</tissue>
    </source>
</reference>
<sequence>MKERSVLPALIKVTDGDWVFTISVAVIGAEDVRRGRVMGESTQEVFASHSGTGGGRLSLLITKGLIDQGLQIMIIVITYGALTVRNLDIHKKNVGNFIVSQLHLAKSGDTTEGNRGIIGKQTCLLLNQLKKNLWNKGENSIKEDKDWNSYLIDPFLIDPPKVIGPVSVPSVFEPESSSPIDPIPEPKSSPIDPALELESSPIEPALENRMTSKAYSRKKVSELPIVIKKGTSLNNIHIPTTLSEALSGENWKHAMNAEIEALEKNKTWELIDLPTRKKPIGCKDLYLSCKDEHDKYFVIIGS</sequence>
<organism evidence="2 3">
    <name type="scientific">Vitis vinifera</name>
    <name type="common">Grape</name>
    <dbReference type="NCBI Taxonomy" id="29760"/>
    <lineage>
        <taxon>Eukaryota</taxon>
        <taxon>Viridiplantae</taxon>
        <taxon>Streptophyta</taxon>
        <taxon>Embryophyta</taxon>
        <taxon>Tracheophyta</taxon>
        <taxon>Spermatophyta</taxon>
        <taxon>Magnoliopsida</taxon>
        <taxon>eudicotyledons</taxon>
        <taxon>Gunneridae</taxon>
        <taxon>Pentapetalae</taxon>
        <taxon>rosids</taxon>
        <taxon>Vitales</taxon>
        <taxon>Vitaceae</taxon>
        <taxon>Viteae</taxon>
        <taxon>Vitis</taxon>
    </lineage>
</organism>
<evidence type="ECO:0000256" key="1">
    <source>
        <dbReference type="SAM" id="MobiDB-lite"/>
    </source>
</evidence>
<evidence type="ECO:0000313" key="3">
    <source>
        <dbReference type="Proteomes" id="UP000288805"/>
    </source>
</evidence>
<dbReference type="EMBL" id="QGNW01001828">
    <property type="protein sequence ID" value="RVW29704.1"/>
    <property type="molecule type" value="Genomic_DNA"/>
</dbReference>
<protein>
    <submittedName>
        <fullName evidence="2">Uncharacterized protein</fullName>
    </submittedName>
</protein>
<name>A0A438D2N3_VITVI</name>
<feature type="region of interest" description="Disordered" evidence="1">
    <location>
        <begin position="173"/>
        <end position="192"/>
    </location>
</feature>
<accession>A0A438D2N3</accession>
<dbReference type="Proteomes" id="UP000288805">
    <property type="component" value="Unassembled WGS sequence"/>
</dbReference>
<comment type="caution">
    <text evidence="2">The sequence shown here is derived from an EMBL/GenBank/DDBJ whole genome shotgun (WGS) entry which is preliminary data.</text>
</comment>
<gene>
    <name evidence="2" type="ORF">CK203_105781</name>
</gene>